<reference evidence="5 6" key="1">
    <citation type="journal article" date="2016" name="Microbiol. Immunol.">
        <title>Complete genome sequence of Streptococcus troglodytae TKU31 isolated from the oral cavity of a chimpanzee (Pan troglodytes).</title>
        <authorList>
            <person name="Okamoto M."/>
            <person name="Naito M."/>
            <person name="Miyanohara M."/>
            <person name="Imai S."/>
            <person name="Nomura Y."/>
            <person name="Saito W."/>
            <person name="Momoi Y."/>
            <person name="Takada K."/>
            <person name="Miyabe-Nishiwaki T."/>
            <person name="Tomonaga M."/>
            <person name="Hanada N."/>
        </authorList>
    </citation>
    <scope>NUCLEOTIDE SEQUENCE [LARGE SCALE GENOMIC DNA]</scope>
    <source>
        <strain evidence="6">TKU 31</strain>
    </source>
</reference>
<gene>
    <name evidence="5" type="ORF">SRT_18510</name>
</gene>
<dbReference type="InterPro" id="IPR029479">
    <property type="entry name" value="Nitroreductase"/>
</dbReference>
<protein>
    <submittedName>
        <fullName evidence="5">Nitroreductase family protein</fullName>
    </submittedName>
</protein>
<keyword evidence="6" id="KW-1185">Reference proteome</keyword>
<dbReference type="SUPFAM" id="SSF55469">
    <property type="entry name" value="FMN-dependent nitroreductase-like"/>
    <property type="match status" value="1"/>
</dbReference>
<comment type="subcellular location">
    <subcellularLocation>
        <location evidence="1">Cytoplasm</location>
    </subcellularLocation>
</comment>
<dbReference type="InterPro" id="IPR000415">
    <property type="entry name" value="Nitroreductase-like"/>
</dbReference>
<dbReference type="CDD" id="cd02140">
    <property type="entry name" value="Frm2-like"/>
    <property type="match status" value="1"/>
</dbReference>
<dbReference type="Gene3D" id="3.40.109.10">
    <property type="entry name" value="NADH Oxidase"/>
    <property type="match status" value="1"/>
</dbReference>
<evidence type="ECO:0000256" key="3">
    <source>
        <dbReference type="ARBA" id="ARBA00023002"/>
    </source>
</evidence>
<evidence type="ECO:0000313" key="6">
    <source>
        <dbReference type="Proteomes" id="UP000217758"/>
    </source>
</evidence>
<dbReference type="GO" id="GO:0016491">
    <property type="term" value="F:oxidoreductase activity"/>
    <property type="evidence" value="ECO:0007669"/>
    <property type="project" value="UniProtKB-KW"/>
</dbReference>
<dbReference type="PANTHER" id="PTHR43035">
    <property type="entry name" value="FATTY ACID REPRESSION MUTANT PROTEIN 2-RELATED"/>
    <property type="match status" value="1"/>
</dbReference>
<organism evidence="5 6">
    <name type="scientific">Streptococcus troglodytae</name>
    <dbReference type="NCBI Taxonomy" id="1111760"/>
    <lineage>
        <taxon>Bacteria</taxon>
        <taxon>Bacillati</taxon>
        <taxon>Bacillota</taxon>
        <taxon>Bacilli</taxon>
        <taxon>Lactobacillales</taxon>
        <taxon>Streptococcaceae</taxon>
        <taxon>Streptococcus</taxon>
    </lineage>
</organism>
<keyword evidence="3" id="KW-0560">Oxidoreductase</keyword>
<dbReference type="Pfam" id="PF00881">
    <property type="entry name" value="Nitroreductase"/>
    <property type="match status" value="1"/>
</dbReference>
<proteinExistence type="predicted"/>
<keyword evidence="2" id="KW-0963">Cytoplasm</keyword>
<dbReference type="Proteomes" id="UP000217758">
    <property type="component" value="Chromosome"/>
</dbReference>
<dbReference type="EMBL" id="AP014612">
    <property type="protein sequence ID" value="BAQ25112.1"/>
    <property type="molecule type" value="Genomic_DNA"/>
</dbReference>
<sequence length="200" mass="22311">MSSFLDLQKQRRSIYALGKTVDLSKGELVALIQNAIKQAPSAFNSQTSRALILFGQDSQDFWNKIAYSELEKVTPSEAFAGTKAKLESFAAGVGTILLFEDQAVVKNLEENFPLYAENFQPWSEQAHGIALYAIWLALAEQNIGMSVQHYNPLVDAQVAEKYDLPANWKLRAQIPFGSIEVPAGEKEFMADQDRFKVFGD</sequence>
<dbReference type="GO" id="GO:0034599">
    <property type="term" value="P:cellular response to oxidative stress"/>
    <property type="evidence" value="ECO:0007669"/>
    <property type="project" value="InterPro"/>
</dbReference>
<evidence type="ECO:0000259" key="4">
    <source>
        <dbReference type="Pfam" id="PF00881"/>
    </source>
</evidence>
<feature type="domain" description="Nitroreductase" evidence="4">
    <location>
        <begin position="9"/>
        <end position="177"/>
    </location>
</feature>
<dbReference type="FunFam" id="3.40.109.10:FF:000001">
    <property type="entry name" value="Nitroreductase family"/>
    <property type="match status" value="1"/>
</dbReference>
<evidence type="ECO:0000256" key="1">
    <source>
        <dbReference type="ARBA" id="ARBA00004496"/>
    </source>
</evidence>
<dbReference type="PANTHER" id="PTHR43035:SF1">
    <property type="entry name" value="FATTY ACID REPRESSION MUTANT PROTEIN 2-RELATED"/>
    <property type="match status" value="1"/>
</dbReference>
<name>A0A1L7LM60_9STRE</name>
<evidence type="ECO:0000313" key="5">
    <source>
        <dbReference type="EMBL" id="BAQ25112.1"/>
    </source>
</evidence>
<evidence type="ECO:0000256" key="2">
    <source>
        <dbReference type="ARBA" id="ARBA00022490"/>
    </source>
</evidence>
<dbReference type="RefSeq" id="WP_128833851.1">
    <property type="nucleotide sequence ID" value="NZ_AP014612.1"/>
</dbReference>
<dbReference type="GO" id="GO:0005737">
    <property type="term" value="C:cytoplasm"/>
    <property type="evidence" value="ECO:0007669"/>
    <property type="project" value="UniProtKB-SubCell"/>
</dbReference>
<dbReference type="InterPro" id="IPR033877">
    <property type="entry name" value="Frm2/Hbn1"/>
</dbReference>
<accession>A0A1L7LM60</accession>
<dbReference type="KEGG" id="strg:SRT_18510"/>
<dbReference type="AlphaFoldDB" id="A0A1L7LM60"/>